<feature type="transmembrane region" description="Helical" evidence="1">
    <location>
        <begin position="96"/>
        <end position="117"/>
    </location>
</feature>
<reference evidence="2" key="1">
    <citation type="submission" date="2022-11" db="EMBL/GenBank/DDBJ databases">
        <title>Draft genome sequence of Hoeflea poritis E7-10 and Hoeflea prorocentri PM5-8, separated from scleractinian coral Porites lutea and marine dinoflagellate.</title>
        <authorList>
            <person name="Zhang G."/>
            <person name="Wei Q."/>
            <person name="Cai L."/>
        </authorList>
    </citation>
    <scope>NUCLEOTIDE SEQUENCE</scope>
    <source>
        <strain evidence="2">PM5-8</strain>
    </source>
</reference>
<sequence length="126" mass="13086">MELTSDKAAPAALTALIILQLVMLGALFAGVPPHPPETTPLFGIGPFLGMSLSVTAAALMTGSAATRTGSVLCVLAVLCAFVSFGPQKYFDEQFDLIWPAVVCGQFASVVLLLRVFAGPSHRGVSH</sequence>
<protein>
    <submittedName>
        <fullName evidence="2">Uncharacterized protein</fullName>
    </submittedName>
</protein>
<comment type="caution">
    <text evidence="2">The sequence shown here is derived from an EMBL/GenBank/DDBJ whole genome shotgun (WGS) entry which is preliminary data.</text>
</comment>
<accession>A0A9X3ULG9</accession>
<dbReference type="Proteomes" id="UP001151234">
    <property type="component" value="Unassembled WGS sequence"/>
</dbReference>
<keyword evidence="1" id="KW-0812">Transmembrane</keyword>
<gene>
    <name evidence="2" type="ORF">OQ273_21855</name>
</gene>
<evidence type="ECO:0000313" key="2">
    <source>
        <dbReference type="EMBL" id="MDA5401233.1"/>
    </source>
</evidence>
<dbReference type="AlphaFoldDB" id="A0A9X3ULG9"/>
<dbReference type="RefSeq" id="WP_267993227.1">
    <property type="nucleotide sequence ID" value="NZ_JAPJZI010000002.1"/>
</dbReference>
<name>A0A9X3ULG9_9HYPH</name>
<keyword evidence="1" id="KW-1133">Transmembrane helix</keyword>
<feature type="transmembrane region" description="Helical" evidence="1">
    <location>
        <begin position="71"/>
        <end position="90"/>
    </location>
</feature>
<proteinExistence type="predicted"/>
<evidence type="ECO:0000256" key="1">
    <source>
        <dbReference type="SAM" id="Phobius"/>
    </source>
</evidence>
<dbReference type="EMBL" id="JAPJZI010000002">
    <property type="protein sequence ID" value="MDA5401233.1"/>
    <property type="molecule type" value="Genomic_DNA"/>
</dbReference>
<keyword evidence="1" id="KW-0472">Membrane</keyword>
<organism evidence="2 3">
    <name type="scientific">Hoeflea prorocentri</name>
    <dbReference type="NCBI Taxonomy" id="1922333"/>
    <lineage>
        <taxon>Bacteria</taxon>
        <taxon>Pseudomonadati</taxon>
        <taxon>Pseudomonadota</taxon>
        <taxon>Alphaproteobacteria</taxon>
        <taxon>Hyphomicrobiales</taxon>
        <taxon>Rhizobiaceae</taxon>
        <taxon>Hoeflea</taxon>
    </lineage>
</organism>
<keyword evidence="3" id="KW-1185">Reference proteome</keyword>
<feature type="transmembrane region" description="Helical" evidence="1">
    <location>
        <begin position="41"/>
        <end position="59"/>
    </location>
</feature>
<feature type="transmembrane region" description="Helical" evidence="1">
    <location>
        <begin position="12"/>
        <end position="29"/>
    </location>
</feature>
<evidence type="ECO:0000313" key="3">
    <source>
        <dbReference type="Proteomes" id="UP001151234"/>
    </source>
</evidence>